<dbReference type="Gene3D" id="3.30.450.70">
    <property type="match status" value="1"/>
</dbReference>
<dbReference type="InterPro" id="IPR006722">
    <property type="entry name" value="Sedlin"/>
</dbReference>
<name>A0ABR2H4M6_9EUKA</name>
<comment type="caution">
    <text evidence="1">The sequence shown here is derived from an EMBL/GenBank/DDBJ whole genome shotgun (WGS) entry which is preliminary data.</text>
</comment>
<evidence type="ECO:0008006" key="3">
    <source>
        <dbReference type="Google" id="ProtNLM"/>
    </source>
</evidence>
<sequence length="151" mass="16937">MSTSNNQIACVSIIGPDNNPILIKKYCEESQNQEIDTLLFCSLDYFEQPQNPGPKKQSKSSSDRFLGNIQTSDRFQIWGYKASLGYKIIILTAHVTSIPEASMRTICEKVRDVLFDSLMDPFYQPFALIESPRVISKINEIAQSLPAPSTA</sequence>
<gene>
    <name evidence="1" type="ORF">M9Y10_027374</name>
</gene>
<reference evidence="1 2" key="1">
    <citation type="submission" date="2024-04" db="EMBL/GenBank/DDBJ databases">
        <title>Tritrichomonas musculus Genome.</title>
        <authorList>
            <person name="Alves-Ferreira E."/>
            <person name="Grigg M."/>
            <person name="Lorenzi H."/>
            <person name="Galac M."/>
        </authorList>
    </citation>
    <scope>NUCLEOTIDE SEQUENCE [LARGE SCALE GENOMIC DNA]</scope>
    <source>
        <strain evidence="1 2">EAF2021</strain>
    </source>
</reference>
<organism evidence="1 2">
    <name type="scientific">Tritrichomonas musculus</name>
    <dbReference type="NCBI Taxonomy" id="1915356"/>
    <lineage>
        <taxon>Eukaryota</taxon>
        <taxon>Metamonada</taxon>
        <taxon>Parabasalia</taxon>
        <taxon>Tritrichomonadida</taxon>
        <taxon>Tritrichomonadidae</taxon>
        <taxon>Tritrichomonas</taxon>
    </lineage>
</organism>
<proteinExistence type="predicted"/>
<accession>A0ABR2H4M6</accession>
<keyword evidence="2" id="KW-1185">Reference proteome</keyword>
<evidence type="ECO:0000313" key="2">
    <source>
        <dbReference type="Proteomes" id="UP001470230"/>
    </source>
</evidence>
<dbReference type="Proteomes" id="UP001470230">
    <property type="component" value="Unassembled WGS sequence"/>
</dbReference>
<dbReference type="Pfam" id="PF04628">
    <property type="entry name" value="Sedlin_N"/>
    <property type="match status" value="1"/>
</dbReference>
<dbReference type="SUPFAM" id="SSF64356">
    <property type="entry name" value="SNARE-like"/>
    <property type="match status" value="1"/>
</dbReference>
<dbReference type="EMBL" id="JAPFFF010000042">
    <property type="protein sequence ID" value="KAK8841174.1"/>
    <property type="molecule type" value="Genomic_DNA"/>
</dbReference>
<dbReference type="InterPro" id="IPR011012">
    <property type="entry name" value="Longin-like_dom_sf"/>
</dbReference>
<protein>
    <recommendedName>
        <fullName evidence="3">Trafficking protein particle complex subunit 2-like protein</fullName>
    </recommendedName>
</protein>
<dbReference type="PANTHER" id="PTHR12403">
    <property type="entry name" value="TRAFFICKING PROTEIN PARTICLE COMPLEX SUBUNIT 2"/>
    <property type="match status" value="1"/>
</dbReference>
<evidence type="ECO:0000313" key="1">
    <source>
        <dbReference type="EMBL" id="KAK8841174.1"/>
    </source>
</evidence>